<evidence type="ECO:0000313" key="2">
    <source>
        <dbReference type="EMBL" id="OEU14178.1"/>
    </source>
</evidence>
<name>A0A1E7F7L2_9STRA</name>
<feature type="region of interest" description="Disordered" evidence="1">
    <location>
        <begin position="15"/>
        <end position="62"/>
    </location>
</feature>
<dbReference type="KEGG" id="fcy:FRACYDRAFT_240710"/>
<reference evidence="2 3" key="1">
    <citation type="submission" date="2016-09" db="EMBL/GenBank/DDBJ databases">
        <title>Extensive genetic diversity and differential bi-allelic expression allows diatom success in the polar Southern Ocean.</title>
        <authorList>
            <consortium name="DOE Joint Genome Institute"/>
            <person name="Mock T."/>
            <person name="Otillar R.P."/>
            <person name="Strauss J."/>
            <person name="Dupont C."/>
            <person name="Frickenhaus S."/>
            <person name="Maumus F."/>
            <person name="Mcmullan M."/>
            <person name="Sanges R."/>
            <person name="Schmutz J."/>
            <person name="Toseland A."/>
            <person name="Valas R."/>
            <person name="Veluchamy A."/>
            <person name="Ward B.J."/>
            <person name="Allen A."/>
            <person name="Barry K."/>
            <person name="Falciatore A."/>
            <person name="Ferrante M."/>
            <person name="Fortunato A.E."/>
            <person name="Gloeckner G."/>
            <person name="Gruber A."/>
            <person name="Hipkin R."/>
            <person name="Janech M."/>
            <person name="Kroth P."/>
            <person name="Leese F."/>
            <person name="Lindquist E."/>
            <person name="Lyon B.R."/>
            <person name="Martin J."/>
            <person name="Mayer C."/>
            <person name="Parker M."/>
            <person name="Quesneville H."/>
            <person name="Raymond J."/>
            <person name="Uhlig C."/>
            <person name="Valentin K.U."/>
            <person name="Worden A.Z."/>
            <person name="Armbrust E.V."/>
            <person name="Bowler C."/>
            <person name="Green B."/>
            <person name="Moulton V."/>
            <person name="Van Oosterhout C."/>
            <person name="Grigoriev I."/>
        </authorList>
    </citation>
    <scope>NUCLEOTIDE SEQUENCE [LARGE SCALE GENOMIC DNA]</scope>
    <source>
        <strain evidence="2 3">CCMP1102</strain>
    </source>
</reference>
<proteinExistence type="predicted"/>
<evidence type="ECO:0000256" key="1">
    <source>
        <dbReference type="SAM" id="MobiDB-lite"/>
    </source>
</evidence>
<dbReference type="AlphaFoldDB" id="A0A1E7F7L2"/>
<keyword evidence="3" id="KW-1185">Reference proteome</keyword>
<gene>
    <name evidence="2" type="ORF">FRACYDRAFT_240710</name>
</gene>
<feature type="compositionally biased region" description="Basic and acidic residues" evidence="1">
    <location>
        <begin position="37"/>
        <end position="55"/>
    </location>
</feature>
<dbReference type="InParanoid" id="A0A1E7F7L2"/>
<organism evidence="2 3">
    <name type="scientific">Fragilariopsis cylindrus CCMP1102</name>
    <dbReference type="NCBI Taxonomy" id="635003"/>
    <lineage>
        <taxon>Eukaryota</taxon>
        <taxon>Sar</taxon>
        <taxon>Stramenopiles</taxon>
        <taxon>Ochrophyta</taxon>
        <taxon>Bacillariophyta</taxon>
        <taxon>Bacillariophyceae</taxon>
        <taxon>Bacillariophycidae</taxon>
        <taxon>Bacillariales</taxon>
        <taxon>Bacillariaceae</taxon>
        <taxon>Fragilariopsis</taxon>
    </lineage>
</organism>
<dbReference type="EMBL" id="KV784360">
    <property type="protein sequence ID" value="OEU14178.1"/>
    <property type="molecule type" value="Genomic_DNA"/>
</dbReference>
<evidence type="ECO:0000313" key="3">
    <source>
        <dbReference type="Proteomes" id="UP000095751"/>
    </source>
</evidence>
<accession>A0A1E7F7L2</accession>
<dbReference type="Proteomes" id="UP000095751">
    <property type="component" value="Unassembled WGS sequence"/>
</dbReference>
<sequence>MVLTMDYVDIEIGRRDIDNDNDNDNDNDSNDDSNNDSNERRNGGNKNGNKDENETQPKLGRKNVFQHIEGASVALNVGSVVGDAVLPPGIVDFGLAVGNVPPDSGDAVGSFGAGLIALAAGSLSSKSSDGCSATTAA</sequence>
<feature type="compositionally biased region" description="Acidic residues" evidence="1">
    <location>
        <begin position="19"/>
        <end position="34"/>
    </location>
</feature>
<protein>
    <submittedName>
        <fullName evidence="2">Uncharacterized protein</fullName>
    </submittedName>
</protein>